<reference evidence="7" key="1">
    <citation type="journal article" date="2019" name="Int. J. Syst. Evol. Microbiol.">
        <title>The Global Catalogue of Microorganisms (GCM) 10K type strain sequencing project: providing services to taxonomists for standard genome sequencing and annotation.</title>
        <authorList>
            <consortium name="The Broad Institute Genomics Platform"/>
            <consortium name="The Broad Institute Genome Sequencing Center for Infectious Disease"/>
            <person name="Wu L."/>
            <person name="Ma J."/>
        </authorList>
    </citation>
    <scope>NUCLEOTIDE SEQUENCE [LARGE SCALE GENOMIC DNA]</scope>
    <source>
        <strain evidence="7">CCM 8681</strain>
    </source>
</reference>
<accession>A0ABQ2BUP6</accession>
<proteinExistence type="inferred from homology"/>
<dbReference type="InterPro" id="IPR011079">
    <property type="entry name" value="Ala_racemase_C"/>
</dbReference>
<dbReference type="Proteomes" id="UP000624701">
    <property type="component" value="Unassembled WGS sequence"/>
</dbReference>
<dbReference type="SUPFAM" id="SSF51419">
    <property type="entry name" value="PLP-binding barrel"/>
    <property type="match status" value="1"/>
</dbReference>
<dbReference type="NCBIfam" id="TIGR00492">
    <property type="entry name" value="alr"/>
    <property type="match status" value="1"/>
</dbReference>
<comment type="function">
    <text evidence="4">Catalyzes the interconversion of L-alanine and D-alanine. May also act on other amino acids.</text>
</comment>
<dbReference type="HAMAP" id="MF_01201">
    <property type="entry name" value="Ala_racemase"/>
    <property type="match status" value="1"/>
</dbReference>
<dbReference type="PANTHER" id="PTHR30511">
    <property type="entry name" value="ALANINE RACEMASE"/>
    <property type="match status" value="1"/>
</dbReference>
<feature type="active site" description="Proton acceptor; specific for D-alanine" evidence="4">
    <location>
        <position position="38"/>
    </location>
</feature>
<keyword evidence="7" id="KW-1185">Reference proteome</keyword>
<feature type="active site" description="Proton acceptor; specific for L-alanine" evidence="4">
    <location>
        <position position="264"/>
    </location>
</feature>
<dbReference type="InterPro" id="IPR001608">
    <property type="entry name" value="Ala_racemase_N"/>
</dbReference>
<name>A0ABQ2BUP6_9FLAO</name>
<keyword evidence="2 4" id="KW-0663">Pyridoxal phosphate</keyword>
<protein>
    <recommendedName>
        <fullName evidence="4">Alanine racemase</fullName>
        <ecNumber evidence="4">5.1.1.1</ecNumber>
    </recommendedName>
</protein>
<evidence type="ECO:0000256" key="1">
    <source>
        <dbReference type="ARBA" id="ARBA00001933"/>
    </source>
</evidence>
<evidence type="ECO:0000256" key="3">
    <source>
        <dbReference type="ARBA" id="ARBA00023235"/>
    </source>
</evidence>
<dbReference type="Pfam" id="PF00842">
    <property type="entry name" value="Ala_racemase_C"/>
    <property type="match status" value="1"/>
</dbReference>
<dbReference type="RefSeq" id="WP_188373129.1">
    <property type="nucleotide sequence ID" value="NZ_BMDQ01000001.1"/>
</dbReference>
<dbReference type="EC" id="5.1.1.1" evidence="4"/>
<evidence type="ECO:0000259" key="5">
    <source>
        <dbReference type="SMART" id="SM01005"/>
    </source>
</evidence>
<dbReference type="SMART" id="SM01005">
    <property type="entry name" value="Ala_racemase_C"/>
    <property type="match status" value="1"/>
</dbReference>
<evidence type="ECO:0000313" key="7">
    <source>
        <dbReference type="Proteomes" id="UP000624701"/>
    </source>
</evidence>
<dbReference type="EMBL" id="BMDQ01000001">
    <property type="protein sequence ID" value="GGI56201.1"/>
    <property type="molecule type" value="Genomic_DNA"/>
</dbReference>
<organism evidence="6 7">
    <name type="scientific">Winogradskyella haliclonae</name>
    <dbReference type="NCBI Taxonomy" id="2048558"/>
    <lineage>
        <taxon>Bacteria</taxon>
        <taxon>Pseudomonadati</taxon>
        <taxon>Bacteroidota</taxon>
        <taxon>Flavobacteriia</taxon>
        <taxon>Flavobacteriales</taxon>
        <taxon>Flavobacteriaceae</taxon>
        <taxon>Winogradskyella</taxon>
    </lineage>
</organism>
<feature type="domain" description="Alanine racemase C-terminal" evidence="5">
    <location>
        <begin position="243"/>
        <end position="367"/>
    </location>
</feature>
<evidence type="ECO:0000313" key="6">
    <source>
        <dbReference type="EMBL" id="GGI56201.1"/>
    </source>
</evidence>
<dbReference type="InterPro" id="IPR029066">
    <property type="entry name" value="PLP-binding_barrel"/>
</dbReference>
<comment type="caution">
    <text evidence="6">The sequence shown here is derived from an EMBL/GenBank/DDBJ whole genome shotgun (WGS) entry which is preliminary data.</text>
</comment>
<dbReference type="SUPFAM" id="SSF50621">
    <property type="entry name" value="Alanine racemase C-terminal domain-like"/>
    <property type="match status" value="1"/>
</dbReference>
<feature type="modified residue" description="N6-(pyridoxal phosphate)lysine" evidence="4">
    <location>
        <position position="38"/>
    </location>
</feature>
<feature type="binding site" evidence="4">
    <location>
        <position position="136"/>
    </location>
    <ligand>
        <name>substrate</name>
    </ligand>
</feature>
<comment type="cofactor">
    <cofactor evidence="1 4">
        <name>pyridoxal 5'-phosphate</name>
        <dbReference type="ChEBI" id="CHEBI:597326"/>
    </cofactor>
</comment>
<comment type="similarity">
    <text evidence="4">Belongs to the alanine racemase family.</text>
</comment>
<dbReference type="PRINTS" id="PR00992">
    <property type="entry name" value="ALARACEMASE"/>
</dbReference>
<dbReference type="Pfam" id="PF01168">
    <property type="entry name" value="Ala_racemase_N"/>
    <property type="match status" value="1"/>
</dbReference>
<dbReference type="PANTHER" id="PTHR30511:SF0">
    <property type="entry name" value="ALANINE RACEMASE, CATABOLIC-RELATED"/>
    <property type="match status" value="1"/>
</dbReference>
<evidence type="ECO:0000256" key="4">
    <source>
        <dbReference type="HAMAP-Rule" id="MF_01201"/>
    </source>
</evidence>
<dbReference type="Gene3D" id="2.40.37.10">
    <property type="entry name" value="Lyase, Ornithine Decarboxylase, Chain A, domain 1"/>
    <property type="match status" value="1"/>
</dbReference>
<dbReference type="InterPro" id="IPR009006">
    <property type="entry name" value="Ala_racemase/Decarboxylase_C"/>
</dbReference>
<keyword evidence="3 4" id="KW-0413">Isomerase</keyword>
<comment type="pathway">
    <text evidence="4">Amino-acid biosynthesis; D-alanine biosynthesis; D-alanine from L-alanine: step 1/1.</text>
</comment>
<dbReference type="Gene3D" id="3.20.20.10">
    <property type="entry name" value="Alanine racemase"/>
    <property type="match status" value="1"/>
</dbReference>
<sequence>MPKAQETILEIHLDALTHNYNYLKSKLNPNTKFLAVVKAFAYGSDSVEIAKHLETLNADYFAVAYAREGVALRDAGITIPILVLHPQVVNFKTIIERCLEPSIYSPKILREFIKIAEEQKQSDYPVHIKFNTGLNRLGFWHNDVDYIANQLKNTSSIVVKSLFSHLAASEDENEREFTLRQITDFKTIAADFESQMDYSPWLHLCNTSGVINYPEAHFDMIRCGIGLYGFGNSATEDQNLKPIAKLKSIISQIHLIEKEETVGYNRAYTSKGFEKTATIPIGHADGISRQFGNEKGFVFINGQSAPIIGNVCMDMIMVNITNIDCKEGDEVIIFDENHKASAIAESTKTISYEVLTAISQRVKRLFFKQVL</sequence>
<comment type="catalytic activity">
    <reaction evidence="4">
        <text>L-alanine = D-alanine</text>
        <dbReference type="Rhea" id="RHEA:20249"/>
        <dbReference type="ChEBI" id="CHEBI:57416"/>
        <dbReference type="ChEBI" id="CHEBI:57972"/>
        <dbReference type="EC" id="5.1.1.1"/>
    </reaction>
</comment>
<dbReference type="CDD" id="cd00430">
    <property type="entry name" value="PLPDE_III_AR"/>
    <property type="match status" value="1"/>
</dbReference>
<gene>
    <name evidence="6" type="ORF">GCM10011444_05100</name>
</gene>
<evidence type="ECO:0000256" key="2">
    <source>
        <dbReference type="ARBA" id="ARBA00022898"/>
    </source>
</evidence>
<feature type="binding site" evidence="4">
    <location>
        <position position="313"/>
    </location>
    <ligand>
        <name>substrate</name>
    </ligand>
</feature>
<dbReference type="InterPro" id="IPR000821">
    <property type="entry name" value="Ala_racemase"/>
</dbReference>